<evidence type="ECO:0000313" key="2">
    <source>
        <dbReference type="Proteomes" id="UP001054945"/>
    </source>
</evidence>
<name>A0AAV4XDN4_CAEEX</name>
<dbReference type="Proteomes" id="UP001054945">
    <property type="component" value="Unassembled WGS sequence"/>
</dbReference>
<evidence type="ECO:0000313" key="1">
    <source>
        <dbReference type="EMBL" id="GIY92558.1"/>
    </source>
</evidence>
<comment type="caution">
    <text evidence="1">The sequence shown here is derived from an EMBL/GenBank/DDBJ whole genome shotgun (WGS) entry which is preliminary data.</text>
</comment>
<proteinExistence type="predicted"/>
<keyword evidence="2" id="KW-1185">Reference proteome</keyword>
<gene>
    <name evidence="1" type="ORF">CEXT_432171</name>
</gene>
<dbReference type="EMBL" id="BPLR01000161">
    <property type="protein sequence ID" value="GIY92558.1"/>
    <property type="molecule type" value="Genomic_DNA"/>
</dbReference>
<organism evidence="1 2">
    <name type="scientific">Caerostris extrusa</name>
    <name type="common">Bark spider</name>
    <name type="synonym">Caerostris bankana</name>
    <dbReference type="NCBI Taxonomy" id="172846"/>
    <lineage>
        <taxon>Eukaryota</taxon>
        <taxon>Metazoa</taxon>
        <taxon>Ecdysozoa</taxon>
        <taxon>Arthropoda</taxon>
        <taxon>Chelicerata</taxon>
        <taxon>Arachnida</taxon>
        <taxon>Araneae</taxon>
        <taxon>Araneomorphae</taxon>
        <taxon>Entelegynae</taxon>
        <taxon>Araneoidea</taxon>
        <taxon>Araneidae</taxon>
        <taxon>Caerostris</taxon>
    </lineage>
</organism>
<accession>A0AAV4XDN4</accession>
<protein>
    <submittedName>
        <fullName evidence="1">Uncharacterized protein</fullName>
    </submittedName>
</protein>
<reference evidence="1 2" key="1">
    <citation type="submission" date="2021-06" db="EMBL/GenBank/DDBJ databases">
        <title>Caerostris extrusa draft genome.</title>
        <authorList>
            <person name="Kono N."/>
            <person name="Arakawa K."/>
        </authorList>
    </citation>
    <scope>NUCLEOTIDE SEQUENCE [LARGE SCALE GENOMIC DNA]</scope>
</reference>
<dbReference type="AlphaFoldDB" id="A0AAV4XDN4"/>
<sequence length="104" mass="12071">MQNTKTFFSPKEIFLSLRKVNQESSRTFSTSLGFNFFLVNDITSGIVGSITVVRSKEKSEITKIQTIAFVGKKLFGNKWQYFYLGFKNGTEMMFEAEFQKKFHL</sequence>